<comment type="caution">
    <text evidence="3">The sequence shown here is derived from an EMBL/GenBank/DDBJ whole genome shotgun (WGS) entry which is preliminary data.</text>
</comment>
<evidence type="ECO:0000259" key="2">
    <source>
        <dbReference type="Pfam" id="PF01553"/>
    </source>
</evidence>
<dbReference type="PANTHER" id="PTHR22753:SF14">
    <property type="entry name" value="MONOACYLGLYCEROL_DIACYLGLYCEROL O-ACYLTRANSFERASE"/>
    <property type="match status" value="1"/>
</dbReference>
<dbReference type="AlphaFoldDB" id="A0A9X0CU05"/>
<dbReference type="EMBL" id="MU826829">
    <property type="protein sequence ID" value="KAJ7374158.1"/>
    <property type="molecule type" value="Genomic_DNA"/>
</dbReference>
<gene>
    <name evidence="3" type="primary">TMEM68</name>
    <name evidence="3" type="ORF">OS493_009499</name>
</gene>
<organism evidence="3 4">
    <name type="scientific">Desmophyllum pertusum</name>
    <dbReference type="NCBI Taxonomy" id="174260"/>
    <lineage>
        <taxon>Eukaryota</taxon>
        <taxon>Metazoa</taxon>
        <taxon>Cnidaria</taxon>
        <taxon>Anthozoa</taxon>
        <taxon>Hexacorallia</taxon>
        <taxon>Scleractinia</taxon>
        <taxon>Caryophylliina</taxon>
        <taxon>Caryophylliidae</taxon>
        <taxon>Desmophyllum</taxon>
    </lineage>
</organism>
<keyword evidence="1" id="KW-1133">Transmembrane helix</keyword>
<protein>
    <submittedName>
        <fullName evidence="3">Transmembrane protein 68</fullName>
    </submittedName>
</protein>
<name>A0A9X0CU05_9CNID</name>
<sequence length="301" mass="34650">MDWLMLLLSPFVVAFVYPVVLLIMMYGSAVFLHVYRHRRREIYDAYTDNFWDGAMQTVAAVFDSHGSLWHGFELVGMDKLPVKGPALLIYYHGALPLDMYYILARILLCKKRRLRNVAATFLFHIPGIQLLLEVCGAVEGRSREQCVQILKNGELLAISPGGVREALFSDEYYTMIWKGRRGFAKVALEAKVPIYPIYTQNIREAIRSIQIGRKWFRKLYEWTKLPLVPLYGGFPVKLRTFIGDPVYYDPKLSCDELAGKVQREIQEMIEAHQQLPGSIIAALQDRWRLSTTTTLKDAKKI</sequence>
<evidence type="ECO:0000313" key="4">
    <source>
        <dbReference type="Proteomes" id="UP001163046"/>
    </source>
</evidence>
<dbReference type="Proteomes" id="UP001163046">
    <property type="component" value="Unassembled WGS sequence"/>
</dbReference>
<dbReference type="InterPro" id="IPR002123">
    <property type="entry name" value="Plipid/glycerol_acylTrfase"/>
</dbReference>
<keyword evidence="1" id="KW-0472">Membrane</keyword>
<dbReference type="CDD" id="cd07987">
    <property type="entry name" value="LPLAT_MGAT-like"/>
    <property type="match status" value="1"/>
</dbReference>
<dbReference type="GO" id="GO:0016746">
    <property type="term" value="F:acyltransferase activity"/>
    <property type="evidence" value="ECO:0007669"/>
    <property type="project" value="InterPro"/>
</dbReference>
<feature type="domain" description="Phospholipid/glycerol acyltransferase" evidence="2">
    <location>
        <begin position="73"/>
        <end position="198"/>
    </location>
</feature>
<dbReference type="PANTHER" id="PTHR22753">
    <property type="entry name" value="TRANSMEMBRANE PROTEIN 68"/>
    <property type="match status" value="1"/>
</dbReference>
<evidence type="ECO:0000313" key="3">
    <source>
        <dbReference type="EMBL" id="KAJ7374158.1"/>
    </source>
</evidence>
<feature type="transmembrane region" description="Helical" evidence="1">
    <location>
        <begin position="6"/>
        <end position="32"/>
    </location>
</feature>
<dbReference type="SUPFAM" id="SSF69593">
    <property type="entry name" value="Glycerol-3-phosphate (1)-acyltransferase"/>
    <property type="match status" value="1"/>
</dbReference>
<accession>A0A9X0CU05</accession>
<dbReference type="Pfam" id="PF01553">
    <property type="entry name" value="Acyltransferase"/>
    <property type="match status" value="1"/>
</dbReference>
<evidence type="ECO:0000256" key="1">
    <source>
        <dbReference type="SAM" id="Phobius"/>
    </source>
</evidence>
<dbReference type="GO" id="GO:0016020">
    <property type="term" value="C:membrane"/>
    <property type="evidence" value="ECO:0007669"/>
    <property type="project" value="TreeGrafter"/>
</dbReference>
<keyword evidence="1 3" id="KW-0812">Transmembrane</keyword>
<proteinExistence type="predicted"/>
<reference evidence="3" key="1">
    <citation type="submission" date="2023-01" db="EMBL/GenBank/DDBJ databases">
        <title>Genome assembly of the deep-sea coral Lophelia pertusa.</title>
        <authorList>
            <person name="Herrera S."/>
            <person name="Cordes E."/>
        </authorList>
    </citation>
    <scope>NUCLEOTIDE SEQUENCE</scope>
    <source>
        <strain evidence="3">USNM1676648</strain>
        <tissue evidence="3">Polyp</tissue>
    </source>
</reference>
<dbReference type="OrthoDB" id="44277at2759"/>
<keyword evidence="4" id="KW-1185">Reference proteome</keyword>